<dbReference type="InterPro" id="IPR055831">
    <property type="entry name" value="DUF7408"/>
</dbReference>
<evidence type="ECO:0000256" key="1">
    <source>
        <dbReference type="SAM" id="Phobius"/>
    </source>
</evidence>
<proteinExistence type="predicted"/>
<feature type="transmembrane region" description="Helical" evidence="1">
    <location>
        <begin position="367"/>
        <end position="389"/>
    </location>
</feature>
<keyword evidence="5" id="KW-1185">Reference proteome</keyword>
<name>A0A2W1LDT4_9BACL</name>
<feature type="chain" id="PRO_5016006660" description="DUF7408 domain-containing protein" evidence="2">
    <location>
        <begin position="26"/>
        <end position="796"/>
    </location>
</feature>
<dbReference type="Gene3D" id="3.40.50.880">
    <property type="match status" value="1"/>
</dbReference>
<dbReference type="AlphaFoldDB" id="A0A2W1LDT4"/>
<accession>A0A2W1LDT4</accession>
<keyword evidence="1" id="KW-0472">Membrane</keyword>
<keyword evidence="2" id="KW-0732">Signal</keyword>
<evidence type="ECO:0000313" key="4">
    <source>
        <dbReference type="EMBL" id="PZD96240.1"/>
    </source>
</evidence>
<keyword evidence="1" id="KW-0812">Transmembrane</keyword>
<reference evidence="4 5" key="1">
    <citation type="submission" date="2018-06" db="EMBL/GenBank/DDBJ databases">
        <title>Paenibacillus imtechensis sp. nov.</title>
        <authorList>
            <person name="Pinnaka A.K."/>
            <person name="Singh H."/>
            <person name="Kaur M."/>
        </authorList>
    </citation>
    <scope>NUCLEOTIDE SEQUENCE [LARGE SCALE GENOMIC DNA]</scope>
    <source>
        <strain evidence="4 5">SMB1</strain>
    </source>
</reference>
<comment type="caution">
    <text evidence="4">The sequence shown here is derived from an EMBL/GenBank/DDBJ whole genome shotgun (WGS) entry which is preliminary data.</text>
</comment>
<feature type="domain" description="DUF7408" evidence="3">
    <location>
        <begin position="185"/>
        <end position="323"/>
    </location>
</feature>
<dbReference type="EMBL" id="QKRB01000041">
    <property type="protein sequence ID" value="PZD96240.1"/>
    <property type="molecule type" value="Genomic_DNA"/>
</dbReference>
<organism evidence="4 5">
    <name type="scientific">Paenibacillus sambharensis</name>
    <dbReference type="NCBI Taxonomy" id="1803190"/>
    <lineage>
        <taxon>Bacteria</taxon>
        <taxon>Bacillati</taxon>
        <taxon>Bacillota</taxon>
        <taxon>Bacilli</taxon>
        <taxon>Bacillales</taxon>
        <taxon>Paenibacillaceae</taxon>
        <taxon>Paenibacillus</taxon>
    </lineage>
</organism>
<protein>
    <recommendedName>
        <fullName evidence="3">DUF7408 domain-containing protein</fullName>
    </recommendedName>
</protein>
<evidence type="ECO:0000313" key="5">
    <source>
        <dbReference type="Proteomes" id="UP000249522"/>
    </source>
</evidence>
<dbReference type="SUPFAM" id="SSF52317">
    <property type="entry name" value="Class I glutamine amidotransferase-like"/>
    <property type="match status" value="1"/>
</dbReference>
<feature type="transmembrane region" description="Helical" evidence="1">
    <location>
        <begin position="396"/>
        <end position="418"/>
    </location>
</feature>
<gene>
    <name evidence="4" type="ORF">DNH61_08525</name>
</gene>
<evidence type="ECO:0000256" key="2">
    <source>
        <dbReference type="SAM" id="SignalP"/>
    </source>
</evidence>
<dbReference type="Proteomes" id="UP000249522">
    <property type="component" value="Unassembled WGS sequence"/>
</dbReference>
<evidence type="ECO:0000259" key="3">
    <source>
        <dbReference type="Pfam" id="PF24157"/>
    </source>
</evidence>
<sequence>MRLGVLTLLLLFLCCAGVYAPQASAEPAGSGIEIEAEAGIQGVIKDGRWTRLQATLTNRTDETVKGELVFTAADPDSGRNIDYSTLVELPPGTPIKVDMSIPGMSFNKDNNHLSFYEGSAEAGDAVKLLTSKPYIKAAAVQQTTIGVVARDPDTLNFMPLLNQKGYDIKMVPIDEEQLPEAAMQLEAVDILLLSDVATGSWDERKVQAVLGWVERGGWLAIAGGPSYAKTAEAFRDVMPVIPEGTSVLKTADTLNMIGAAKPLDLDSQPTVSTGKLREGQVSISEGGMPIAAHTSYGSGRIIYTAFDPSLEPFASWSGSPALWAFILGSQHASDMLGGFLGDYTSPVNYWEISSLLNYFPSIQPPPVGMLIIFFLIYVILVAPALYLLLKAVDRRGWAWWIIPLVSVASSVVIFYAGADNKNQMMAHNVRTVELDGSGGAKESLYAAMFVPDGGRVAVQFEPEASVVPFPEETGFGSLGRAEPSKKADTLIRTGSDGNEVVWNGVPYWSVRKIWIAGKDTEEQGMLETAFQENNQQLELQVTNRTGSSLTDVHLLLNGQAYPVGDLQEGGSGSVQVALTGNQNAGYYDYGIQIFPYPSGADPFIRERRLLDWYINNRRGAFPMQAPMLVGFSKREDASLIINGKDVASDDVTMWTQPLNTSTANGKYVVFPGSIAPVIRDTTMQSYSYDHMSATLDLTEGEMTFEYMVPARNGVAVEELDIYNYEAKAGAVVTIEIRNVKTGKWEQLDLSASKISPPGKAVDYISETGGVLMRLTSSGKYRYALPSIGLKGTVTGS</sequence>
<feature type="signal peptide" evidence="2">
    <location>
        <begin position="1"/>
        <end position="25"/>
    </location>
</feature>
<dbReference type="Pfam" id="PF24157">
    <property type="entry name" value="DUF7408"/>
    <property type="match status" value="1"/>
</dbReference>
<dbReference type="InterPro" id="IPR029062">
    <property type="entry name" value="Class_I_gatase-like"/>
</dbReference>
<keyword evidence="1" id="KW-1133">Transmembrane helix</keyword>